<evidence type="ECO:0000313" key="5">
    <source>
        <dbReference type="Proteomes" id="UP000694853"/>
    </source>
</evidence>
<evidence type="ECO:0000256" key="2">
    <source>
        <dbReference type="PROSITE-ProRule" id="PRU00663"/>
    </source>
</evidence>
<evidence type="ECO:0000256" key="1">
    <source>
        <dbReference type="ARBA" id="ARBA00022658"/>
    </source>
</evidence>
<dbReference type="AlphaFoldDB" id="A0A8B8L2J8"/>
<feature type="compositionally biased region" description="Basic and acidic residues" evidence="3">
    <location>
        <begin position="123"/>
        <end position="133"/>
    </location>
</feature>
<gene>
    <name evidence="6" type="primary">LOC113860626</name>
</gene>
<evidence type="ECO:0000256" key="3">
    <source>
        <dbReference type="SAM" id="MobiDB-lite"/>
    </source>
</evidence>
<protein>
    <submittedName>
        <fullName evidence="6">Rop guanine nucleotide exchange factor 7-like</fullName>
    </submittedName>
</protein>
<keyword evidence="1 2" id="KW-0344">Guanine-nucleotide releasing factor</keyword>
<evidence type="ECO:0000313" key="6">
    <source>
        <dbReference type="RefSeq" id="XP_027348869.1"/>
    </source>
</evidence>
<dbReference type="PROSITE" id="PS51334">
    <property type="entry name" value="PRONE"/>
    <property type="match status" value="1"/>
</dbReference>
<keyword evidence="5" id="KW-1185">Reference proteome</keyword>
<organism evidence="5 6">
    <name type="scientific">Abrus precatorius</name>
    <name type="common">Indian licorice</name>
    <name type="synonym">Glycine abrus</name>
    <dbReference type="NCBI Taxonomy" id="3816"/>
    <lineage>
        <taxon>Eukaryota</taxon>
        <taxon>Viridiplantae</taxon>
        <taxon>Streptophyta</taxon>
        <taxon>Embryophyta</taxon>
        <taxon>Tracheophyta</taxon>
        <taxon>Spermatophyta</taxon>
        <taxon>Magnoliopsida</taxon>
        <taxon>eudicotyledons</taxon>
        <taxon>Gunneridae</taxon>
        <taxon>Pentapetalae</taxon>
        <taxon>rosids</taxon>
        <taxon>fabids</taxon>
        <taxon>Fabales</taxon>
        <taxon>Fabaceae</taxon>
        <taxon>Papilionoideae</taxon>
        <taxon>50 kb inversion clade</taxon>
        <taxon>NPAAA clade</taxon>
        <taxon>indigoferoid/millettioid clade</taxon>
        <taxon>Abreae</taxon>
        <taxon>Abrus</taxon>
    </lineage>
</organism>
<dbReference type="GO" id="GO:0005886">
    <property type="term" value="C:plasma membrane"/>
    <property type="evidence" value="ECO:0007669"/>
    <property type="project" value="UniProtKB-ARBA"/>
</dbReference>
<dbReference type="InterPro" id="IPR038937">
    <property type="entry name" value="RopGEF"/>
</dbReference>
<feature type="domain" description="PRONE" evidence="4">
    <location>
        <begin position="199"/>
        <end position="581"/>
    </location>
</feature>
<dbReference type="FunFam" id="1.20.58.1310:FF:000003">
    <property type="entry name" value="Rop guanine nucleotide exchange factor 7"/>
    <property type="match status" value="1"/>
</dbReference>
<evidence type="ECO:0000259" key="4">
    <source>
        <dbReference type="PROSITE" id="PS51334"/>
    </source>
</evidence>
<name>A0A8B8L2J8_ABRPR</name>
<dbReference type="PANTHER" id="PTHR33101:SF14">
    <property type="entry name" value="ROP GUANINE NUCLEOTIDE EXCHANGE FACTOR 7"/>
    <property type="match status" value="1"/>
</dbReference>
<sequence length="707" mass="78904">MDSTSTQQEVREQTQQQHQHLKQCAPLVRLRRSTNPNPFSILLFWASKSLRSLCFSVHLSKGCCLRRIQYHGMVINNSLLYASSGFLGEGKVAAMEGLSLPEKNEVVEETIKVSENVGKRETFGDLIEEKGRESSSSSEFLSSETTGHEEHSRSSSTEDSSSPPSVGWPVQEIAISDCASTHGSEDGEKKHLVLENNELEKQDSALSEIEMMKERFAKLLLGEDMSGCGNGVPTALAISNAITNLCATLFGQLWRLEPLRSEKKAMWRREIEWFLSVSDHIVELRPNWQTFPDGSKLEVMTCRPRSDLYVNLPALRKLDNMLLEILDSFVNTEFWYVDQGVLAPDTDGPSSFRQALQRQEEKWWLPVPRVPPCGLHENSRKQLQHKRDCTNQILKAAMAINSITLAEMDIPESYLESLPKNARVSLGDVIYRYITSDHFSPECLLACLDLSSEHQAIEIANRAEASMYIWRKKTNSKPVSVSARSSSRSSWEMVKDLMVDADKRELLAERAESLLLSLKQRFPGLPQTALDMSKIQYNKDVGKAILESYSRVLESLAFNMVSRIDDVLYVDDLTKHSGQFSSLPKVGVITHKSITVPSSVHVPSTPYKSAFGTPSLSPAHGISPTKGGKSPVINNNNLPQRGAGVKKALTDFLSIDTKGKEYESPIEKQVQESKTLDEVPAFETDVESSDCTEGGVSPNILDHAWQV</sequence>
<dbReference type="GeneID" id="113860626"/>
<dbReference type="KEGG" id="aprc:113860626"/>
<dbReference type="Gene3D" id="1.20.58.2010">
    <property type="entry name" value="PRONE domain, subdomain 1"/>
    <property type="match status" value="2"/>
</dbReference>
<dbReference type="FunFam" id="1.20.58.2010:FF:000004">
    <property type="entry name" value="Rop guanine nucleotide exchange factor 1"/>
    <property type="match status" value="1"/>
</dbReference>
<dbReference type="PANTHER" id="PTHR33101">
    <property type="entry name" value="ROP GUANINE NUCLEOTIDE EXCHANGE FACTOR 1"/>
    <property type="match status" value="1"/>
</dbReference>
<feature type="region of interest" description="Disordered" evidence="3">
    <location>
        <begin position="123"/>
        <end position="167"/>
    </location>
</feature>
<dbReference type="Proteomes" id="UP000694853">
    <property type="component" value="Unplaced"/>
</dbReference>
<proteinExistence type="predicted"/>
<dbReference type="GO" id="GO:0005085">
    <property type="term" value="F:guanyl-nucleotide exchange factor activity"/>
    <property type="evidence" value="ECO:0007669"/>
    <property type="project" value="UniProtKB-UniRule"/>
</dbReference>
<reference evidence="5" key="1">
    <citation type="journal article" date="2019" name="Toxins">
        <title>Detection of Abrin-Like and Prepropulchellin-Like Toxin Genes and Transcripts Using Whole Genome Sequencing and Full-Length Transcript Sequencing of Abrus precatorius.</title>
        <authorList>
            <person name="Hovde B.T."/>
            <person name="Daligault H.E."/>
            <person name="Hanschen E.R."/>
            <person name="Kunde Y.A."/>
            <person name="Johnson M.B."/>
            <person name="Starkenburg S.R."/>
            <person name="Johnson S.L."/>
        </authorList>
    </citation>
    <scope>NUCLEOTIDE SEQUENCE [LARGE SCALE GENOMIC DNA]</scope>
</reference>
<dbReference type="FunFam" id="1.20.58.2010:FF:000001">
    <property type="entry name" value="Rop guanine nucleotide exchange factor 14"/>
    <property type="match status" value="1"/>
</dbReference>
<dbReference type="RefSeq" id="XP_027348869.1">
    <property type="nucleotide sequence ID" value="XM_027493068.1"/>
</dbReference>
<dbReference type="InterPro" id="IPR005512">
    <property type="entry name" value="PRONE_dom"/>
</dbReference>
<dbReference type="Pfam" id="PF03759">
    <property type="entry name" value="PRONE"/>
    <property type="match status" value="1"/>
</dbReference>
<reference evidence="6" key="2">
    <citation type="submission" date="2025-08" db="UniProtKB">
        <authorList>
            <consortium name="RefSeq"/>
        </authorList>
    </citation>
    <scope>IDENTIFICATION</scope>
    <source>
        <tissue evidence="6">Young leaves</tissue>
    </source>
</reference>
<feature type="compositionally biased region" description="Low complexity" evidence="3">
    <location>
        <begin position="134"/>
        <end position="145"/>
    </location>
</feature>
<accession>A0A8B8L2J8</accession>
<dbReference type="OrthoDB" id="1053009at2759"/>
<feature type="compositionally biased region" description="Low complexity" evidence="3">
    <location>
        <begin position="154"/>
        <end position="165"/>
    </location>
</feature>